<dbReference type="AlphaFoldDB" id="A0ABD1ZCF8"/>
<comment type="caution">
    <text evidence="2">The sequence shown here is derived from an EMBL/GenBank/DDBJ whole genome shotgun (WGS) entry which is preliminary data.</text>
</comment>
<protein>
    <submittedName>
        <fullName evidence="2">Uncharacterized protein</fullName>
    </submittedName>
</protein>
<evidence type="ECO:0000256" key="1">
    <source>
        <dbReference type="SAM" id="MobiDB-lite"/>
    </source>
</evidence>
<proteinExistence type="predicted"/>
<evidence type="ECO:0000313" key="2">
    <source>
        <dbReference type="EMBL" id="KAL2644629.1"/>
    </source>
</evidence>
<gene>
    <name evidence="2" type="ORF">R1flu_012216</name>
</gene>
<dbReference type="Proteomes" id="UP001605036">
    <property type="component" value="Unassembled WGS sequence"/>
</dbReference>
<organism evidence="2 3">
    <name type="scientific">Riccia fluitans</name>
    <dbReference type="NCBI Taxonomy" id="41844"/>
    <lineage>
        <taxon>Eukaryota</taxon>
        <taxon>Viridiplantae</taxon>
        <taxon>Streptophyta</taxon>
        <taxon>Embryophyta</taxon>
        <taxon>Marchantiophyta</taxon>
        <taxon>Marchantiopsida</taxon>
        <taxon>Marchantiidae</taxon>
        <taxon>Marchantiales</taxon>
        <taxon>Ricciaceae</taxon>
        <taxon>Riccia</taxon>
    </lineage>
</organism>
<sequence>MPSGGTQLGPPYTGLKEGGRERGAGEGRSSVLTAQPDRAIPCGERRSRSRVQGESGALTWVHSDGTAGGFPLSAAVSTCTLADSLSQRVRGLATNVSASGHPQVTGA</sequence>
<dbReference type="EMBL" id="JBHFFA010000002">
    <property type="protein sequence ID" value="KAL2644629.1"/>
    <property type="molecule type" value="Genomic_DNA"/>
</dbReference>
<feature type="region of interest" description="Disordered" evidence="1">
    <location>
        <begin position="1"/>
        <end position="54"/>
    </location>
</feature>
<reference evidence="2 3" key="1">
    <citation type="submission" date="2024-09" db="EMBL/GenBank/DDBJ databases">
        <title>Chromosome-scale assembly of Riccia fluitans.</title>
        <authorList>
            <person name="Paukszto L."/>
            <person name="Sawicki J."/>
            <person name="Karawczyk K."/>
            <person name="Piernik-Szablinska J."/>
            <person name="Szczecinska M."/>
            <person name="Mazdziarz M."/>
        </authorList>
    </citation>
    <scope>NUCLEOTIDE SEQUENCE [LARGE SCALE GENOMIC DNA]</scope>
    <source>
        <strain evidence="2">Rf_01</strain>
        <tissue evidence="2">Aerial parts of the thallus</tissue>
    </source>
</reference>
<name>A0ABD1ZCF8_9MARC</name>
<keyword evidence="3" id="KW-1185">Reference proteome</keyword>
<accession>A0ABD1ZCF8</accession>
<evidence type="ECO:0000313" key="3">
    <source>
        <dbReference type="Proteomes" id="UP001605036"/>
    </source>
</evidence>